<feature type="chain" id="PRO_5047067779" evidence="1">
    <location>
        <begin position="22"/>
        <end position="438"/>
    </location>
</feature>
<dbReference type="Proteomes" id="UP001596023">
    <property type="component" value="Unassembled WGS sequence"/>
</dbReference>
<sequence>MKKIIYLSVLAVIMLVSSCDPQGFEPDNDGKVTSIAVKEAVYVSTGTPSMQISFKDNEELQLNVVILPQSAKNQKVTFTNKHPELMTVTESGLLKPKSFGKDTLIVSATDGSGLSTRFIVNIIDHMVKATAINIAAAAQNKQLKIGGAPFDLAANVTLAPADTWNKAVSYASNDEAIVTVDAAGIVTPVSVGSTTVTIRTTDGSNLSVNWNVSVLDVTNTPVDIDRTNWTVTTQTHNGYGYAWDGNTKESPVTGLPEHMFDGQSGSYLSLVKPGGNAAGQQPPADSEAPSFIVDMKTAQEFEYIKWSHRSGTYANTNGSVGTNNYNYLRVYGIIIEGSNDGTNFTVIAPGEPAGNNANIVWVPQKVSYVGDATSVEDKPYIIPITPSTYRYVKVILAVQSKNYATDKYQHPDYPGAGYTSGGNTMQIAEFGLGKIVIE</sequence>
<feature type="signal peptide" evidence="1">
    <location>
        <begin position="1"/>
        <end position="21"/>
    </location>
</feature>
<dbReference type="EMBL" id="JBHSGN010000067">
    <property type="protein sequence ID" value="MFC4674158.1"/>
    <property type="molecule type" value="Genomic_DNA"/>
</dbReference>
<evidence type="ECO:0000256" key="1">
    <source>
        <dbReference type="SAM" id="SignalP"/>
    </source>
</evidence>
<keyword evidence="4" id="KW-1185">Reference proteome</keyword>
<comment type="caution">
    <text evidence="3">The sequence shown here is derived from an EMBL/GenBank/DDBJ whole genome shotgun (WGS) entry which is preliminary data.</text>
</comment>
<evidence type="ECO:0000313" key="3">
    <source>
        <dbReference type="EMBL" id="MFC4674158.1"/>
    </source>
</evidence>
<organism evidence="3 4">
    <name type="scientific">Dysgonomonas termitidis</name>
    <dbReference type="NCBI Taxonomy" id="1516126"/>
    <lineage>
        <taxon>Bacteria</taxon>
        <taxon>Pseudomonadati</taxon>
        <taxon>Bacteroidota</taxon>
        <taxon>Bacteroidia</taxon>
        <taxon>Bacteroidales</taxon>
        <taxon>Dysgonomonadaceae</taxon>
        <taxon>Dysgonomonas</taxon>
    </lineage>
</organism>
<keyword evidence="1" id="KW-0732">Signal</keyword>
<feature type="domain" description="BIG2" evidence="2">
    <location>
        <begin position="37"/>
        <end position="120"/>
    </location>
</feature>
<accession>A0ABV9KVW3</accession>
<dbReference type="RefSeq" id="WP_379996170.1">
    <property type="nucleotide sequence ID" value="NZ_JBHSGN010000067.1"/>
</dbReference>
<evidence type="ECO:0000259" key="2">
    <source>
        <dbReference type="SMART" id="SM00635"/>
    </source>
</evidence>
<dbReference type="Gene3D" id="2.60.40.1080">
    <property type="match status" value="2"/>
</dbReference>
<dbReference type="SMART" id="SM00635">
    <property type="entry name" value="BID_2"/>
    <property type="match status" value="2"/>
</dbReference>
<protein>
    <submittedName>
        <fullName evidence="3">Ig-like domain-containing protein</fullName>
    </submittedName>
</protein>
<reference evidence="4" key="1">
    <citation type="journal article" date="2019" name="Int. J. Syst. Evol. Microbiol.">
        <title>The Global Catalogue of Microorganisms (GCM) 10K type strain sequencing project: providing services to taxonomists for standard genome sequencing and annotation.</title>
        <authorList>
            <consortium name="The Broad Institute Genomics Platform"/>
            <consortium name="The Broad Institute Genome Sequencing Center for Infectious Disease"/>
            <person name="Wu L."/>
            <person name="Ma J."/>
        </authorList>
    </citation>
    <scope>NUCLEOTIDE SEQUENCE [LARGE SCALE GENOMIC DNA]</scope>
    <source>
        <strain evidence="4">CCUG 66188</strain>
    </source>
</reference>
<evidence type="ECO:0000313" key="4">
    <source>
        <dbReference type="Proteomes" id="UP001596023"/>
    </source>
</evidence>
<dbReference type="Pfam" id="PF02368">
    <property type="entry name" value="Big_2"/>
    <property type="match status" value="1"/>
</dbReference>
<dbReference type="PROSITE" id="PS51257">
    <property type="entry name" value="PROKAR_LIPOPROTEIN"/>
    <property type="match status" value="1"/>
</dbReference>
<feature type="domain" description="BIG2" evidence="2">
    <location>
        <begin position="128"/>
        <end position="210"/>
    </location>
</feature>
<dbReference type="InterPro" id="IPR008964">
    <property type="entry name" value="Invasin/intimin_cell_adhesion"/>
</dbReference>
<dbReference type="Gene3D" id="2.60.120.260">
    <property type="entry name" value="Galactose-binding domain-like"/>
    <property type="match status" value="1"/>
</dbReference>
<name>A0ABV9KVW3_9BACT</name>
<dbReference type="SUPFAM" id="SSF49373">
    <property type="entry name" value="Invasin/intimin cell-adhesion fragments"/>
    <property type="match status" value="2"/>
</dbReference>
<gene>
    <name evidence="3" type="ORF">ACFO6W_10655</name>
</gene>
<proteinExistence type="predicted"/>
<dbReference type="InterPro" id="IPR003343">
    <property type="entry name" value="Big_2"/>
</dbReference>